<dbReference type="SMART" id="SM00267">
    <property type="entry name" value="GGDEF"/>
    <property type="match status" value="1"/>
</dbReference>
<comment type="caution">
    <text evidence="5">The sequence shown here is derived from an EMBL/GenBank/DDBJ whole genome shotgun (WGS) entry which is preliminary data.</text>
</comment>
<feature type="transmembrane region" description="Helical" evidence="3">
    <location>
        <begin position="55"/>
        <end position="71"/>
    </location>
</feature>
<feature type="transmembrane region" description="Helical" evidence="3">
    <location>
        <begin position="99"/>
        <end position="117"/>
    </location>
</feature>
<dbReference type="SUPFAM" id="SSF55073">
    <property type="entry name" value="Nucleotide cyclase"/>
    <property type="match status" value="1"/>
</dbReference>
<feature type="domain" description="GGDEF" evidence="4">
    <location>
        <begin position="242"/>
        <end position="374"/>
    </location>
</feature>
<organism evidence="5 6">
    <name type="scientific">Undibacterium danionis</name>
    <dbReference type="NCBI Taxonomy" id="1812100"/>
    <lineage>
        <taxon>Bacteria</taxon>
        <taxon>Pseudomonadati</taxon>
        <taxon>Pseudomonadota</taxon>
        <taxon>Betaproteobacteria</taxon>
        <taxon>Burkholderiales</taxon>
        <taxon>Oxalobacteraceae</taxon>
        <taxon>Undibacterium</taxon>
    </lineage>
</organism>
<dbReference type="Proteomes" id="UP001589844">
    <property type="component" value="Unassembled WGS sequence"/>
</dbReference>
<dbReference type="Gene3D" id="3.30.70.270">
    <property type="match status" value="1"/>
</dbReference>
<dbReference type="PANTHER" id="PTHR45138:SF9">
    <property type="entry name" value="DIGUANYLATE CYCLASE DGCM-RELATED"/>
    <property type="match status" value="1"/>
</dbReference>
<feature type="transmembrane region" description="Helical" evidence="3">
    <location>
        <begin position="123"/>
        <end position="143"/>
    </location>
</feature>
<dbReference type="EC" id="2.7.7.65" evidence="1"/>
<dbReference type="RefSeq" id="WP_390211356.1">
    <property type="nucleotide sequence ID" value="NZ_JBHLXJ010000008.1"/>
</dbReference>
<reference evidence="5 6" key="1">
    <citation type="submission" date="2024-09" db="EMBL/GenBank/DDBJ databases">
        <authorList>
            <person name="Sun Q."/>
            <person name="Mori K."/>
        </authorList>
    </citation>
    <scope>NUCLEOTIDE SEQUENCE [LARGE SCALE GENOMIC DNA]</scope>
    <source>
        <strain evidence="5 6">CCM 8677</strain>
    </source>
</reference>
<dbReference type="PANTHER" id="PTHR45138">
    <property type="entry name" value="REGULATORY COMPONENTS OF SENSORY TRANSDUCTION SYSTEM"/>
    <property type="match status" value="1"/>
</dbReference>
<evidence type="ECO:0000256" key="2">
    <source>
        <dbReference type="ARBA" id="ARBA00034247"/>
    </source>
</evidence>
<dbReference type="NCBIfam" id="TIGR00254">
    <property type="entry name" value="GGDEF"/>
    <property type="match status" value="1"/>
</dbReference>
<dbReference type="InterPro" id="IPR050469">
    <property type="entry name" value="Diguanylate_Cyclase"/>
</dbReference>
<dbReference type="Pfam" id="PF00990">
    <property type="entry name" value="GGDEF"/>
    <property type="match status" value="1"/>
</dbReference>
<keyword evidence="3" id="KW-0812">Transmembrane</keyword>
<dbReference type="InterPro" id="IPR029787">
    <property type="entry name" value="Nucleotide_cyclase"/>
</dbReference>
<evidence type="ECO:0000259" key="4">
    <source>
        <dbReference type="PROSITE" id="PS50887"/>
    </source>
</evidence>
<feature type="transmembrane region" description="Helical" evidence="3">
    <location>
        <begin position="29"/>
        <end position="49"/>
    </location>
</feature>
<evidence type="ECO:0000313" key="6">
    <source>
        <dbReference type="Proteomes" id="UP001589844"/>
    </source>
</evidence>
<name>A0ABV6ICS2_9BURK</name>
<keyword evidence="3" id="KW-1133">Transmembrane helix</keyword>
<dbReference type="PROSITE" id="PS50887">
    <property type="entry name" value="GGDEF"/>
    <property type="match status" value="1"/>
</dbReference>
<dbReference type="CDD" id="cd01949">
    <property type="entry name" value="GGDEF"/>
    <property type="match status" value="1"/>
</dbReference>
<dbReference type="InterPro" id="IPR000160">
    <property type="entry name" value="GGDEF_dom"/>
</dbReference>
<keyword evidence="3" id="KW-0472">Membrane</keyword>
<dbReference type="EMBL" id="JBHLXJ010000008">
    <property type="protein sequence ID" value="MFC0349624.1"/>
    <property type="molecule type" value="Genomic_DNA"/>
</dbReference>
<gene>
    <name evidence="5" type="ORF">ACFFJH_07380</name>
</gene>
<proteinExistence type="predicted"/>
<evidence type="ECO:0000313" key="5">
    <source>
        <dbReference type="EMBL" id="MFC0349624.1"/>
    </source>
</evidence>
<sequence length="380" mass="43145">MSAHYPEVNTDEFRAHCQQQDPARVRAVLGFYIWATWPLLYIDFSLFGWTQNFEIMLSLRGAMAMLSWYCLRLMKSAQGRRSQNRWPSKLQSMLQSRQLFYFWTIAVLLVQLASNVLAPVYYFGHFFIDAWICLMIPIALPLYGAQLRQVLIAYFFACVTLSLTKTFSSMPLQLTILSALLASTYSGHVLATQRQLYRKKILSAELELQRKENTDPLTGIANRREFLRVTDSELQRHLRLGKPLSLLMLDLNHLKQINTDYGASAGDMVLVEVSKRMRRATRSYDCLARYGTEEFSVLLPEANEEIAIKIAARAQATIIAMPVAASGKELKVSATVGVTTMLEGDTLESMLRRAEDALHKAQQASTQTLTPINLQQQVFA</sequence>
<evidence type="ECO:0000256" key="1">
    <source>
        <dbReference type="ARBA" id="ARBA00012528"/>
    </source>
</evidence>
<keyword evidence="6" id="KW-1185">Reference proteome</keyword>
<dbReference type="InterPro" id="IPR043128">
    <property type="entry name" value="Rev_trsase/Diguanyl_cyclase"/>
</dbReference>
<evidence type="ECO:0000256" key="3">
    <source>
        <dbReference type="SAM" id="Phobius"/>
    </source>
</evidence>
<feature type="transmembrane region" description="Helical" evidence="3">
    <location>
        <begin position="150"/>
        <end position="168"/>
    </location>
</feature>
<accession>A0ABV6ICS2</accession>
<protein>
    <recommendedName>
        <fullName evidence="1">diguanylate cyclase</fullName>
        <ecNumber evidence="1">2.7.7.65</ecNumber>
    </recommendedName>
</protein>
<comment type="catalytic activity">
    <reaction evidence="2">
        <text>2 GTP = 3',3'-c-di-GMP + 2 diphosphate</text>
        <dbReference type="Rhea" id="RHEA:24898"/>
        <dbReference type="ChEBI" id="CHEBI:33019"/>
        <dbReference type="ChEBI" id="CHEBI:37565"/>
        <dbReference type="ChEBI" id="CHEBI:58805"/>
        <dbReference type="EC" id="2.7.7.65"/>
    </reaction>
</comment>